<organism evidence="3 4">
    <name type="scientific">Pseudodesulfovibrio senegalensis</name>
    <dbReference type="NCBI Taxonomy" id="1721087"/>
    <lineage>
        <taxon>Bacteria</taxon>
        <taxon>Pseudomonadati</taxon>
        <taxon>Thermodesulfobacteriota</taxon>
        <taxon>Desulfovibrionia</taxon>
        <taxon>Desulfovibrionales</taxon>
        <taxon>Desulfovibrionaceae</taxon>
    </lineage>
</organism>
<dbReference type="PROSITE" id="PS50894">
    <property type="entry name" value="HPT"/>
    <property type="match status" value="1"/>
</dbReference>
<evidence type="ECO:0000259" key="2">
    <source>
        <dbReference type="PROSITE" id="PS50894"/>
    </source>
</evidence>
<dbReference type="SUPFAM" id="SSF47226">
    <property type="entry name" value="Histidine-containing phosphotransfer domain, HPT domain"/>
    <property type="match status" value="1"/>
</dbReference>
<keyword evidence="4" id="KW-1185">Reference proteome</keyword>
<dbReference type="Gene3D" id="1.20.120.160">
    <property type="entry name" value="HPT domain"/>
    <property type="match status" value="1"/>
</dbReference>
<dbReference type="Proteomes" id="UP000438699">
    <property type="component" value="Unassembled WGS sequence"/>
</dbReference>
<feature type="domain" description="HPt" evidence="2">
    <location>
        <begin position="39"/>
        <end position="136"/>
    </location>
</feature>
<feature type="modified residue" description="Phosphohistidine" evidence="1">
    <location>
        <position position="78"/>
    </location>
</feature>
<dbReference type="AlphaFoldDB" id="A0A6N6N4M2"/>
<evidence type="ECO:0000313" key="3">
    <source>
        <dbReference type="EMBL" id="KAB1441681.1"/>
    </source>
</evidence>
<reference evidence="3 4" key="1">
    <citation type="journal article" date="2017" name="Int. J. Syst. Evol. Microbiol.">
        <title>Desulfovibrio senegalensis sp. nov., a mesophilic sulfate reducer isolated from marine sediment.</title>
        <authorList>
            <person name="Thioye A."/>
            <person name="Gam Z.B.A."/>
            <person name="Mbengue M."/>
            <person name="Cayol J.L."/>
            <person name="Joseph-Bartoli M."/>
            <person name="Toure-Kane C."/>
            <person name="Labat M."/>
        </authorList>
    </citation>
    <scope>NUCLEOTIDE SEQUENCE [LARGE SCALE GENOMIC DNA]</scope>
    <source>
        <strain evidence="3 4">DSM 101509</strain>
    </source>
</reference>
<dbReference type="GO" id="GO:0004672">
    <property type="term" value="F:protein kinase activity"/>
    <property type="evidence" value="ECO:0007669"/>
    <property type="project" value="UniProtKB-ARBA"/>
</dbReference>
<protein>
    <submittedName>
        <fullName evidence="3">Hpt domain-containing protein</fullName>
    </submittedName>
</protein>
<keyword evidence="1" id="KW-0597">Phosphoprotein</keyword>
<dbReference type="InterPro" id="IPR036641">
    <property type="entry name" value="HPT_dom_sf"/>
</dbReference>
<dbReference type="InterPro" id="IPR008207">
    <property type="entry name" value="Sig_transdc_His_kin_Hpt_dom"/>
</dbReference>
<dbReference type="SMART" id="SM00073">
    <property type="entry name" value="HPT"/>
    <property type="match status" value="1"/>
</dbReference>
<dbReference type="Pfam" id="PF01627">
    <property type="entry name" value="Hpt"/>
    <property type="match status" value="1"/>
</dbReference>
<sequence length="138" mass="14930">MRIILPKLVCGCYAMTNGEKKMVEDLFDSGSFMQSLGGDAGLASELLEAYLEDSLVRAEELGRALDEGDAPAAAKAAHSLKGMSGVVRASRLVSMALEMEVASRDARLDQVRAMRPNLDETLHETLGLMLAFLQTLKQ</sequence>
<accession>A0A6N6N4M2</accession>
<dbReference type="EMBL" id="WAIE01000003">
    <property type="protein sequence ID" value="KAB1441681.1"/>
    <property type="molecule type" value="Genomic_DNA"/>
</dbReference>
<evidence type="ECO:0000256" key="1">
    <source>
        <dbReference type="PROSITE-ProRule" id="PRU00110"/>
    </source>
</evidence>
<proteinExistence type="predicted"/>
<evidence type="ECO:0000313" key="4">
    <source>
        <dbReference type="Proteomes" id="UP000438699"/>
    </source>
</evidence>
<name>A0A6N6N4M2_9BACT</name>
<comment type="caution">
    <text evidence="3">The sequence shown here is derived from an EMBL/GenBank/DDBJ whole genome shotgun (WGS) entry which is preliminary data.</text>
</comment>
<dbReference type="GO" id="GO:0000160">
    <property type="term" value="P:phosphorelay signal transduction system"/>
    <property type="evidence" value="ECO:0007669"/>
    <property type="project" value="InterPro"/>
</dbReference>
<gene>
    <name evidence="3" type="ORF">F8A88_08775</name>
</gene>